<evidence type="ECO:0000313" key="8">
    <source>
        <dbReference type="EMBL" id="RVW85685.1"/>
    </source>
</evidence>
<proteinExistence type="inferred from homology"/>
<feature type="transmembrane region" description="Helical" evidence="6">
    <location>
        <begin position="286"/>
        <end position="303"/>
    </location>
</feature>
<evidence type="ECO:0000256" key="3">
    <source>
        <dbReference type="ARBA" id="ARBA00022692"/>
    </source>
</evidence>
<feature type="domain" description="EamA" evidence="7">
    <location>
        <begin position="168"/>
        <end position="300"/>
    </location>
</feature>
<organism evidence="8 9">
    <name type="scientific">Vitis vinifera</name>
    <name type="common">Grape</name>
    <dbReference type="NCBI Taxonomy" id="29760"/>
    <lineage>
        <taxon>Eukaryota</taxon>
        <taxon>Viridiplantae</taxon>
        <taxon>Streptophyta</taxon>
        <taxon>Embryophyta</taxon>
        <taxon>Tracheophyta</taxon>
        <taxon>Spermatophyta</taxon>
        <taxon>Magnoliopsida</taxon>
        <taxon>eudicotyledons</taxon>
        <taxon>Gunneridae</taxon>
        <taxon>Pentapetalae</taxon>
        <taxon>rosids</taxon>
        <taxon>Vitales</taxon>
        <taxon>Vitaceae</taxon>
        <taxon>Viteae</taxon>
        <taxon>Vitis</taxon>
    </lineage>
</organism>
<evidence type="ECO:0000256" key="1">
    <source>
        <dbReference type="ARBA" id="ARBA00004141"/>
    </source>
</evidence>
<dbReference type="GO" id="GO:0022857">
    <property type="term" value="F:transmembrane transporter activity"/>
    <property type="evidence" value="ECO:0007669"/>
    <property type="project" value="InterPro"/>
</dbReference>
<dbReference type="Proteomes" id="UP000288805">
    <property type="component" value="Unassembled WGS sequence"/>
</dbReference>
<evidence type="ECO:0000256" key="4">
    <source>
        <dbReference type="ARBA" id="ARBA00022989"/>
    </source>
</evidence>
<feature type="transmembrane region" description="Helical" evidence="6">
    <location>
        <begin position="12"/>
        <end position="33"/>
    </location>
</feature>
<comment type="caution">
    <text evidence="8">The sequence shown here is derived from an EMBL/GenBank/DDBJ whole genome shotgun (WGS) entry which is preliminary data.</text>
</comment>
<dbReference type="EMBL" id="QGNW01000201">
    <property type="protein sequence ID" value="RVW85685.1"/>
    <property type="molecule type" value="Genomic_DNA"/>
</dbReference>
<dbReference type="InterPro" id="IPR030184">
    <property type="entry name" value="WAT1-related"/>
</dbReference>
<feature type="transmembrane region" description="Helical" evidence="6">
    <location>
        <begin position="261"/>
        <end position="280"/>
    </location>
</feature>
<dbReference type="Pfam" id="PF00892">
    <property type="entry name" value="EamA"/>
    <property type="match status" value="1"/>
</dbReference>
<dbReference type="PANTHER" id="PTHR31218">
    <property type="entry name" value="WAT1-RELATED PROTEIN"/>
    <property type="match status" value="1"/>
</dbReference>
<reference evidence="8 9" key="1">
    <citation type="journal article" date="2018" name="PLoS Genet.">
        <title>Population sequencing reveals clonal diversity and ancestral inbreeding in the grapevine cultivar Chardonnay.</title>
        <authorList>
            <person name="Roach M.J."/>
            <person name="Johnson D.L."/>
            <person name="Bohlmann J."/>
            <person name="van Vuuren H.J."/>
            <person name="Jones S.J."/>
            <person name="Pretorius I.S."/>
            <person name="Schmidt S.A."/>
            <person name="Borneman A.R."/>
        </authorList>
    </citation>
    <scope>NUCLEOTIDE SEQUENCE [LARGE SCALE GENOMIC DNA]</scope>
    <source>
        <strain evidence="9">cv. Chardonnay</strain>
        <tissue evidence="8">Leaf</tissue>
    </source>
</reference>
<evidence type="ECO:0000256" key="5">
    <source>
        <dbReference type="ARBA" id="ARBA00023136"/>
    </source>
</evidence>
<feature type="transmembrane region" description="Helical" evidence="6">
    <location>
        <begin position="45"/>
        <end position="65"/>
    </location>
</feature>
<dbReference type="GO" id="GO:0016020">
    <property type="term" value="C:membrane"/>
    <property type="evidence" value="ECO:0007669"/>
    <property type="project" value="UniProtKB-SubCell"/>
</dbReference>
<comment type="subcellular location">
    <subcellularLocation>
        <location evidence="1 6">Membrane</location>
        <topology evidence="1 6">Multi-pass membrane protein</topology>
    </subcellularLocation>
</comment>
<feature type="transmembrane region" description="Helical" evidence="6">
    <location>
        <begin position="236"/>
        <end position="254"/>
    </location>
</feature>
<feature type="transmembrane region" description="Helical" evidence="6">
    <location>
        <begin position="198"/>
        <end position="216"/>
    </location>
</feature>
<keyword evidence="4 6" id="KW-1133">Transmembrane helix</keyword>
<protein>
    <recommendedName>
        <fullName evidence="6">WAT1-related protein</fullName>
    </recommendedName>
</protein>
<comment type="similarity">
    <text evidence="2 6">Belongs to the drug/metabolite transporter (DMT) superfamily. Plant drug/metabolite exporter (P-DME) (TC 2.A.7.4) family.</text>
</comment>
<keyword evidence="3 6" id="KW-0812">Transmembrane</keyword>
<evidence type="ECO:0000313" key="9">
    <source>
        <dbReference type="Proteomes" id="UP000288805"/>
    </source>
</evidence>
<dbReference type="AlphaFoldDB" id="A0A438HMG9"/>
<accession>A0A438HMG9</accession>
<evidence type="ECO:0000256" key="6">
    <source>
        <dbReference type="RuleBase" id="RU363077"/>
    </source>
</evidence>
<feature type="transmembrane region" description="Helical" evidence="6">
    <location>
        <begin position="85"/>
        <end position="107"/>
    </location>
</feature>
<feature type="transmembrane region" description="Helical" evidence="6">
    <location>
        <begin position="167"/>
        <end position="186"/>
    </location>
</feature>
<gene>
    <name evidence="8" type="primary">VvCHDp001068_5</name>
    <name evidence="8" type="ORF">CK203_033363</name>
</gene>
<evidence type="ECO:0000259" key="7">
    <source>
        <dbReference type="Pfam" id="PF00892"/>
    </source>
</evidence>
<keyword evidence="5 6" id="KW-0472">Membrane</keyword>
<sequence length="367" mass="39241">MASGKFWNVMTGLKPALAMVVVQVSLGGINIMYKLAKNDGMCMKVLIAYRYIFTAAFMVPLALIFDRGSLGQNLYAESLTLTSATFAAAMTNIIPAMAFVLAIVLRMERLAIGTVAGKAKVLGTLLSISGALVLTFYKGVELNLWSTNINLLHHGAATSQQSSNDQVLGSILAVVACMCFAVWLIIQAKISMVYPSYSGTALTCVCAAIQSVVYAMCAEKEWSAWKLGWNIRLLTVVYTGVWATGLMVAIMSWAARLRGPLFVSSFYPLMLVTVAILGSLLLDEQLYLEVVLIVVGLYGVLWGKGKEMKQNAQIDGAKSSTEPELRGIVIETSSSTKGKPTATSTICPIQAADRGSGAVSPAAVVHE</sequence>
<feature type="transmembrane region" description="Helical" evidence="6">
    <location>
        <begin position="119"/>
        <end position="137"/>
    </location>
</feature>
<name>A0A438HMG9_VITVI</name>
<dbReference type="InterPro" id="IPR000620">
    <property type="entry name" value="EamA_dom"/>
</dbReference>
<evidence type="ECO:0000256" key="2">
    <source>
        <dbReference type="ARBA" id="ARBA00007635"/>
    </source>
</evidence>